<dbReference type="EMBL" id="CP147982">
    <property type="protein sequence ID" value="WXK75380.1"/>
    <property type="molecule type" value="Genomic_DNA"/>
</dbReference>
<dbReference type="InterPro" id="IPR008964">
    <property type="entry name" value="Invasin/intimin_cell_adhesion"/>
</dbReference>
<name>A0ABZ2QG09_9ACTN</name>
<dbReference type="SUPFAM" id="SSF49373">
    <property type="entry name" value="Invasin/intimin cell-adhesion fragments"/>
    <property type="match status" value="1"/>
</dbReference>
<feature type="region of interest" description="Disordered" evidence="1">
    <location>
        <begin position="1"/>
        <end position="27"/>
    </location>
</feature>
<organism evidence="2 3">
    <name type="scientific">Streptomyces sirii</name>
    <dbReference type="NCBI Taxonomy" id="3127701"/>
    <lineage>
        <taxon>Bacteria</taxon>
        <taxon>Bacillati</taxon>
        <taxon>Actinomycetota</taxon>
        <taxon>Actinomycetes</taxon>
        <taxon>Kitasatosporales</taxon>
        <taxon>Streptomycetaceae</taxon>
        <taxon>Streptomyces</taxon>
    </lineage>
</organism>
<dbReference type="Gene3D" id="2.60.40.10">
    <property type="entry name" value="Immunoglobulins"/>
    <property type="match status" value="1"/>
</dbReference>
<feature type="compositionally biased region" description="Polar residues" evidence="1">
    <location>
        <begin position="1"/>
        <end position="13"/>
    </location>
</feature>
<dbReference type="Proteomes" id="UP001626628">
    <property type="component" value="Chromosome"/>
</dbReference>
<reference evidence="2 3" key="1">
    <citation type="submission" date="2024-03" db="EMBL/GenBank/DDBJ databases">
        <title>The complete genome of Streptomyces sirii sp.nov.</title>
        <authorList>
            <person name="Zakalyukina Y.V."/>
            <person name="Belik A.R."/>
            <person name="Biryukov M.V."/>
            <person name="Baturina O.A."/>
            <person name="Kabilov M.R."/>
        </authorList>
    </citation>
    <scope>NUCLEOTIDE SEQUENCE [LARGE SCALE GENOMIC DNA]</scope>
    <source>
        <strain evidence="2 3">BP-8</strain>
    </source>
</reference>
<proteinExistence type="predicted"/>
<keyword evidence="3" id="KW-1185">Reference proteome</keyword>
<evidence type="ECO:0000313" key="3">
    <source>
        <dbReference type="Proteomes" id="UP001626628"/>
    </source>
</evidence>
<dbReference type="RefSeq" id="WP_399144573.1">
    <property type="nucleotide sequence ID" value="NZ_CP147982.1"/>
</dbReference>
<dbReference type="InterPro" id="IPR013783">
    <property type="entry name" value="Ig-like_fold"/>
</dbReference>
<protein>
    <submittedName>
        <fullName evidence="2">Ig domain-containing protein</fullName>
    </submittedName>
</protein>
<accession>A0ABZ2QG09</accession>
<evidence type="ECO:0000256" key="1">
    <source>
        <dbReference type="SAM" id="MobiDB-lite"/>
    </source>
</evidence>
<evidence type="ECO:0000313" key="2">
    <source>
        <dbReference type="EMBL" id="WXK75380.1"/>
    </source>
</evidence>
<sequence>MSAESGSAQTLVIQPTGGTGQHAGRRDTFAQPLTARLLDSGSRRPVPHAEVTFAWVSTSEQALFEGDRQTITVRTDDDGYARTSPLVAGDSDGVALFTVTAAGAAPEQVEVTVDL</sequence>
<gene>
    <name evidence="2" type="ORF">WAB15_05075</name>
</gene>